<protein>
    <recommendedName>
        <fullName evidence="2">Oxidoreductase-like domain-containing protein</fullName>
    </recommendedName>
</protein>
<evidence type="ECO:0000256" key="1">
    <source>
        <dbReference type="SAM" id="MobiDB-lite"/>
    </source>
</evidence>
<feature type="domain" description="Oxidoreductase-like" evidence="2">
    <location>
        <begin position="85"/>
        <end position="122"/>
    </location>
</feature>
<accession>A0A7I8KRW7</accession>
<dbReference type="InterPro" id="IPR019180">
    <property type="entry name" value="Oxidoreductase-like_N"/>
</dbReference>
<sequence length="135" mass="14483">MGCGCLCRSSLGFTGRRKEWIGGAAVAAVSRRWRSEPHRLLSLTPVRAAGLMSSSSPPPPEEEKNRKGGAAAQETPNSPSVAPPLPPPPEAPLPGDCCGSGCVRCVWDVYYEELEAYNKLSAERMPEAKTMADKR</sequence>
<dbReference type="AlphaFoldDB" id="A0A7I8KRW7"/>
<dbReference type="InterPro" id="IPR039251">
    <property type="entry name" value="OXLD1"/>
</dbReference>
<proteinExistence type="predicted"/>
<dbReference type="Pfam" id="PF09791">
    <property type="entry name" value="Oxidored-like"/>
    <property type="match status" value="1"/>
</dbReference>
<keyword evidence="4" id="KW-1185">Reference proteome</keyword>
<reference evidence="3" key="1">
    <citation type="submission" date="2020-02" db="EMBL/GenBank/DDBJ databases">
        <authorList>
            <person name="Scholz U."/>
            <person name="Mascher M."/>
            <person name="Fiebig A."/>
        </authorList>
    </citation>
    <scope>NUCLEOTIDE SEQUENCE</scope>
</reference>
<gene>
    <name evidence="3" type="ORF">SI8410_07010444</name>
</gene>
<evidence type="ECO:0000259" key="2">
    <source>
        <dbReference type="Pfam" id="PF09791"/>
    </source>
</evidence>
<dbReference type="EMBL" id="LR746270">
    <property type="protein sequence ID" value="CAA7399774.1"/>
    <property type="molecule type" value="Genomic_DNA"/>
</dbReference>
<dbReference type="Proteomes" id="UP000663760">
    <property type="component" value="Chromosome 7"/>
</dbReference>
<dbReference type="OrthoDB" id="786675at2759"/>
<organism evidence="3 4">
    <name type="scientific">Spirodela intermedia</name>
    <name type="common">Intermediate duckweed</name>
    <dbReference type="NCBI Taxonomy" id="51605"/>
    <lineage>
        <taxon>Eukaryota</taxon>
        <taxon>Viridiplantae</taxon>
        <taxon>Streptophyta</taxon>
        <taxon>Embryophyta</taxon>
        <taxon>Tracheophyta</taxon>
        <taxon>Spermatophyta</taxon>
        <taxon>Magnoliopsida</taxon>
        <taxon>Liliopsida</taxon>
        <taxon>Araceae</taxon>
        <taxon>Lemnoideae</taxon>
        <taxon>Spirodela</taxon>
    </lineage>
</organism>
<dbReference type="PANTHER" id="PTHR21193:SF3">
    <property type="entry name" value="OXIDOREDUCTASE-LIKE DOMAIN-CONTAINING PROTEIN 1"/>
    <property type="match status" value="1"/>
</dbReference>
<feature type="compositionally biased region" description="Pro residues" evidence="1">
    <location>
        <begin position="81"/>
        <end position="90"/>
    </location>
</feature>
<dbReference type="PANTHER" id="PTHR21193">
    <property type="entry name" value="OXIDOREDUCTASE-LIKE DOMAIN-CONTAINING PROTEIN 1"/>
    <property type="match status" value="1"/>
</dbReference>
<feature type="region of interest" description="Disordered" evidence="1">
    <location>
        <begin position="46"/>
        <end position="90"/>
    </location>
</feature>
<evidence type="ECO:0000313" key="3">
    <source>
        <dbReference type="EMBL" id="CAA7399774.1"/>
    </source>
</evidence>
<evidence type="ECO:0000313" key="4">
    <source>
        <dbReference type="Proteomes" id="UP000663760"/>
    </source>
</evidence>
<name>A0A7I8KRW7_SPIIN</name>